<gene>
    <name evidence="4" type="ORF">TCLT_LOCUS9038</name>
</gene>
<dbReference type="SUPFAM" id="SSF56300">
    <property type="entry name" value="Metallo-dependent phosphatases"/>
    <property type="match status" value="1"/>
</dbReference>
<name>A0A0N5D7J9_THECL</name>
<evidence type="ECO:0000259" key="3">
    <source>
        <dbReference type="PROSITE" id="PS00125"/>
    </source>
</evidence>
<sequence length="442" mass="49911">MMMIDYLSMFHTWRRLIPSEAEPVSLDESPGSQDESPDGANQASTPPSSEQSDSRSSREEDSEDDLPPPVVFNHPLVNSLLDRFMRAQLQPDKNSTTVNMASTITSVPSTSNIGHSRNNLAGKKLFFHKILRPAPIHVVDLKFDELRQLCELAINSFSKQRPLLRIGNEMLPITICADTHGQFRDVRCILSTCGNPLLRTYLFLGDYVDRGSQACISGIETVTMLLCFKIKYPTRVYMLRGNHEDANTTLTYGFFDECTSRFPNDQGELLWHIFMMVFNMMPLAAIVSERILCMHGGLSPHLKDINMLDNVRSSLMKVACLNDLNHFCWLACNLPRPSIVPPYGLMCDTLWSDPDDRYPGWALSARGISFTFSSKIIREFCEANDIDLIVRGHQLTADMFKGGYKYFAGGRLVTIFSAPNYLNMRNDSCVLHISRKVKSSLQ</sequence>
<evidence type="ECO:0000313" key="4">
    <source>
        <dbReference type="EMBL" id="VDN06638.1"/>
    </source>
</evidence>
<protein>
    <recommendedName>
        <fullName evidence="1">Serine/threonine-protein phosphatase</fullName>
        <ecNumber evidence="1">3.1.3.16</ecNumber>
    </recommendedName>
</protein>
<dbReference type="OMA" id="PYGLACD"/>
<dbReference type="EC" id="3.1.3.16" evidence="1"/>
<dbReference type="WBParaSite" id="TCLT_0000904901-mRNA-1">
    <property type="protein sequence ID" value="TCLT_0000904901-mRNA-1"/>
    <property type="gene ID" value="TCLT_0000904901"/>
</dbReference>
<dbReference type="InterPro" id="IPR029052">
    <property type="entry name" value="Metallo-depent_PP-like"/>
</dbReference>
<dbReference type="Proteomes" id="UP000276776">
    <property type="component" value="Unassembled WGS sequence"/>
</dbReference>
<dbReference type="PANTHER" id="PTHR11668:SF516">
    <property type="entry name" value="SERINE_THREONINE SPECIFIC PROTEIN PHOSPHATASES DOMAIN-CONTAINING PROTEIN"/>
    <property type="match status" value="1"/>
</dbReference>
<proteinExistence type="inferred from homology"/>
<comment type="similarity">
    <text evidence="1">Belongs to the PPP phosphatase family.</text>
</comment>
<dbReference type="GO" id="GO:0005737">
    <property type="term" value="C:cytoplasm"/>
    <property type="evidence" value="ECO:0007669"/>
    <property type="project" value="TreeGrafter"/>
</dbReference>
<reference evidence="4 5" key="2">
    <citation type="submission" date="2018-11" db="EMBL/GenBank/DDBJ databases">
        <authorList>
            <consortium name="Pathogen Informatics"/>
        </authorList>
    </citation>
    <scope>NUCLEOTIDE SEQUENCE [LARGE SCALE GENOMIC DNA]</scope>
</reference>
<evidence type="ECO:0000313" key="6">
    <source>
        <dbReference type="WBParaSite" id="TCLT_0000904901-mRNA-1"/>
    </source>
</evidence>
<dbReference type="Gene3D" id="3.60.21.10">
    <property type="match status" value="1"/>
</dbReference>
<dbReference type="STRING" id="103827.A0A0N5D7J9"/>
<organism evidence="6">
    <name type="scientific">Thelazia callipaeda</name>
    <name type="common">Oriental eyeworm</name>
    <name type="synonym">Parasitic nematode</name>
    <dbReference type="NCBI Taxonomy" id="103827"/>
    <lineage>
        <taxon>Eukaryota</taxon>
        <taxon>Metazoa</taxon>
        <taxon>Ecdysozoa</taxon>
        <taxon>Nematoda</taxon>
        <taxon>Chromadorea</taxon>
        <taxon>Rhabditida</taxon>
        <taxon>Spirurina</taxon>
        <taxon>Spiruromorpha</taxon>
        <taxon>Thelazioidea</taxon>
        <taxon>Thelaziidae</taxon>
        <taxon>Thelazia</taxon>
    </lineage>
</organism>
<dbReference type="SMART" id="SM00156">
    <property type="entry name" value="PP2Ac"/>
    <property type="match status" value="1"/>
</dbReference>
<evidence type="ECO:0000313" key="5">
    <source>
        <dbReference type="Proteomes" id="UP000276776"/>
    </source>
</evidence>
<feature type="region of interest" description="Disordered" evidence="2">
    <location>
        <begin position="21"/>
        <end position="70"/>
    </location>
</feature>
<dbReference type="GO" id="GO:0004722">
    <property type="term" value="F:protein serine/threonine phosphatase activity"/>
    <property type="evidence" value="ECO:0007669"/>
    <property type="project" value="UniProtKB-EC"/>
</dbReference>
<evidence type="ECO:0000256" key="2">
    <source>
        <dbReference type="SAM" id="MobiDB-lite"/>
    </source>
</evidence>
<keyword evidence="5" id="KW-1185">Reference proteome</keyword>
<feature type="compositionally biased region" description="Polar residues" evidence="2">
    <location>
        <begin position="30"/>
        <end position="47"/>
    </location>
</feature>
<dbReference type="Pfam" id="PF00149">
    <property type="entry name" value="Metallophos"/>
    <property type="match status" value="1"/>
</dbReference>
<dbReference type="InterPro" id="IPR050341">
    <property type="entry name" value="PP1_catalytic_subunit"/>
</dbReference>
<dbReference type="InterPro" id="IPR006186">
    <property type="entry name" value="Ser/Thr-sp_prot-phosphatase"/>
</dbReference>
<dbReference type="InterPro" id="IPR004843">
    <property type="entry name" value="Calcineurin-like_PHP"/>
</dbReference>
<dbReference type="OrthoDB" id="5831000at2759"/>
<evidence type="ECO:0000256" key="1">
    <source>
        <dbReference type="RuleBase" id="RU004273"/>
    </source>
</evidence>
<dbReference type="GO" id="GO:0005634">
    <property type="term" value="C:nucleus"/>
    <property type="evidence" value="ECO:0007669"/>
    <property type="project" value="TreeGrafter"/>
</dbReference>
<dbReference type="PROSITE" id="PS00125">
    <property type="entry name" value="SER_THR_PHOSPHATASE"/>
    <property type="match status" value="1"/>
</dbReference>
<accession>A0A0N5D7J9</accession>
<feature type="domain" description="Serine/threonine specific protein phosphatases" evidence="3">
    <location>
        <begin position="239"/>
        <end position="244"/>
    </location>
</feature>
<dbReference type="PANTHER" id="PTHR11668">
    <property type="entry name" value="SERINE/THREONINE PROTEIN PHOSPHATASE"/>
    <property type="match status" value="1"/>
</dbReference>
<dbReference type="AlphaFoldDB" id="A0A0N5D7J9"/>
<comment type="catalytic activity">
    <reaction evidence="1">
        <text>O-phospho-L-threonyl-[protein] + H2O = L-threonyl-[protein] + phosphate</text>
        <dbReference type="Rhea" id="RHEA:47004"/>
        <dbReference type="Rhea" id="RHEA-COMP:11060"/>
        <dbReference type="Rhea" id="RHEA-COMP:11605"/>
        <dbReference type="ChEBI" id="CHEBI:15377"/>
        <dbReference type="ChEBI" id="CHEBI:30013"/>
        <dbReference type="ChEBI" id="CHEBI:43474"/>
        <dbReference type="ChEBI" id="CHEBI:61977"/>
        <dbReference type="EC" id="3.1.3.16"/>
    </reaction>
</comment>
<dbReference type="EMBL" id="UYYF01004722">
    <property type="protein sequence ID" value="VDN06638.1"/>
    <property type="molecule type" value="Genomic_DNA"/>
</dbReference>
<dbReference type="PRINTS" id="PR00114">
    <property type="entry name" value="STPHPHTASE"/>
</dbReference>
<keyword evidence="1" id="KW-0378">Hydrolase</keyword>
<reference evidence="6" key="1">
    <citation type="submission" date="2016-04" db="UniProtKB">
        <authorList>
            <consortium name="WormBaseParasite"/>
        </authorList>
    </citation>
    <scope>IDENTIFICATION</scope>
</reference>